<dbReference type="Proteomes" id="UP000322899">
    <property type="component" value="Unassembled WGS sequence"/>
</dbReference>
<evidence type="ECO:0000313" key="7">
    <source>
        <dbReference type="Proteomes" id="UP000324907"/>
    </source>
</evidence>
<evidence type="ECO:0000313" key="3">
    <source>
        <dbReference type="EMBL" id="KAA0150382.1"/>
    </source>
</evidence>
<dbReference type="Proteomes" id="UP000325113">
    <property type="component" value="Unassembled WGS sequence"/>
</dbReference>
<dbReference type="Proteomes" id="UP000323011">
    <property type="component" value="Unassembled WGS sequence"/>
</dbReference>
<gene>
    <name evidence="4" type="ORF">FNF27_07368</name>
    <name evidence="1" type="ORF">FNF28_07562</name>
    <name evidence="2" type="ORF">FNF29_07094</name>
    <name evidence="3" type="ORF">FNF31_07037</name>
</gene>
<dbReference type="EMBL" id="VLTM01000125">
    <property type="protein sequence ID" value="KAA0150382.1"/>
    <property type="molecule type" value="Genomic_DNA"/>
</dbReference>
<dbReference type="EMBL" id="VLTN01000060">
    <property type="protein sequence ID" value="KAA0147881.1"/>
    <property type="molecule type" value="Genomic_DNA"/>
</dbReference>
<evidence type="ECO:0000313" key="2">
    <source>
        <dbReference type="EMBL" id="KAA0147881.1"/>
    </source>
</evidence>
<name>A0A5A8DPC4_CAFRO</name>
<keyword evidence="6" id="KW-1185">Reference proteome</keyword>
<evidence type="ECO:0000313" key="1">
    <source>
        <dbReference type="EMBL" id="KAA0147464.1"/>
    </source>
</evidence>
<dbReference type="AlphaFoldDB" id="A0A5A8DPC4"/>
<comment type="caution">
    <text evidence="4">The sequence shown here is derived from an EMBL/GenBank/DDBJ whole genome shotgun (WGS) entry which is preliminary data.</text>
</comment>
<evidence type="ECO:0000313" key="8">
    <source>
        <dbReference type="Proteomes" id="UP000325113"/>
    </source>
</evidence>
<evidence type="ECO:0000313" key="4">
    <source>
        <dbReference type="EMBL" id="KAA0167285.1"/>
    </source>
</evidence>
<reference evidence="5 6" key="1">
    <citation type="submission" date="2019-07" db="EMBL/GenBank/DDBJ databases">
        <title>Genomes of Cafeteria roenbergensis.</title>
        <authorList>
            <person name="Fischer M.G."/>
            <person name="Hackl T."/>
            <person name="Roman M."/>
        </authorList>
    </citation>
    <scope>NUCLEOTIDE SEQUENCE [LARGE SCALE GENOMIC DNA]</scope>
    <source>
        <strain evidence="2 6">BVI</strain>
        <strain evidence="3 8">Cflag</strain>
        <strain evidence="4 5">E4-10P</strain>
        <strain evidence="1 7">RCC970-E3</strain>
    </source>
</reference>
<sequence length="92" mass="10430">MPGRFASVKVPHYPKSWKLAGDVLVTGMWLWVLFMCKEKGPYTFGLRDPFADHATPTEYIQYHEKVWSQPPADYVPEEHVAPDGVAVRGARA</sequence>
<accession>A0A5A8DPC4</accession>
<evidence type="ECO:0000313" key="5">
    <source>
        <dbReference type="Proteomes" id="UP000322899"/>
    </source>
</evidence>
<dbReference type="EMBL" id="VLTO01000082">
    <property type="protein sequence ID" value="KAA0167285.1"/>
    <property type="molecule type" value="Genomic_DNA"/>
</dbReference>
<proteinExistence type="predicted"/>
<protein>
    <submittedName>
        <fullName evidence="4">Uncharacterized protein</fullName>
    </submittedName>
</protein>
<organism evidence="4 5">
    <name type="scientific">Cafeteria roenbergensis</name>
    <name type="common">Marine flagellate</name>
    <dbReference type="NCBI Taxonomy" id="33653"/>
    <lineage>
        <taxon>Eukaryota</taxon>
        <taxon>Sar</taxon>
        <taxon>Stramenopiles</taxon>
        <taxon>Bigyra</taxon>
        <taxon>Opalozoa</taxon>
        <taxon>Bicosoecida</taxon>
        <taxon>Cafeteriaceae</taxon>
        <taxon>Cafeteria</taxon>
    </lineage>
</organism>
<dbReference type="EMBL" id="VLTL01000282">
    <property type="protein sequence ID" value="KAA0147464.1"/>
    <property type="molecule type" value="Genomic_DNA"/>
</dbReference>
<evidence type="ECO:0000313" key="6">
    <source>
        <dbReference type="Proteomes" id="UP000323011"/>
    </source>
</evidence>
<dbReference type="Proteomes" id="UP000324907">
    <property type="component" value="Unassembled WGS sequence"/>
</dbReference>